<dbReference type="EMBL" id="PHQP01000009">
    <property type="protein sequence ID" value="RAV34622.1"/>
    <property type="molecule type" value="Genomic_DNA"/>
</dbReference>
<sequence length="113" mass="12601">MSVDELSDLIAENLREKLSRERPASKAPEDRALLLTFDGVAFADDPDNILIPGDLILAPAKITNPYSGGIYEIELRLTTNVEPVIGEGLEISRDREQHRQYREVRAKAGRSGR</sequence>
<comment type="caution">
    <text evidence="1">The sequence shown here is derived from an EMBL/GenBank/DDBJ whole genome shotgun (WGS) entry which is preliminary data.</text>
</comment>
<protein>
    <submittedName>
        <fullName evidence="1">Uncharacterized protein</fullName>
    </submittedName>
</protein>
<reference evidence="1 2" key="1">
    <citation type="journal article" date="2018" name="Syst. Appl. Microbiol.">
        <title>Corynebacterium heidelbergense sp. nov., isolated from the preen glands of Egyptian geese (Alopochen aegyptiacus).</title>
        <authorList>
            <person name="Braun M.S."/>
            <person name="Wang E."/>
            <person name="Zimmermann S."/>
            <person name="Wink M."/>
        </authorList>
    </citation>
    <scope>NUCLEOTIDE SEQUENCE [LARGE SCALE GENOMIC DNA]</scope>
    <source>
        <strain evidence="1 2">DSM 104638</strain>
    </source>
</reference>
<dbReference type="AlphaFoldDB" id="A0A364VD86"/>
<organism evidence="1 2">
    <name type="scientific">Corynebacterium heidelbergense</name>
    <dbReference type="NCBI Taxonomy" id="2055947"/>
    <lineage>
        <taxon>Bacteria</taxon>
        <taxon>Bacillati</taxon>
        <taxon>Actinomycetota</taxon>
        <taxon>Actinomycetes</taxon>
        <taxon>Mycobacteriales</taxon>
        <taxon>Corynebacteriaceae</taxon>
        <taxon>Corynebacterium</taxon>
    </lineage>
</organism>
<gene>
    <name evidence="1" type="ORF">CWC39_02115</name>
</gene>
<proteinExistence type="predicted"/>
<evidence type="ECO:0000313" key="1">
    <source>
        <dbReference type="EMBL" id="RAV34622.1"/>
    </source>
</evidence>
<dbReference type="Proteomes" id="UP000251047">
    <property type="component" value="Unassembled WGS sequence"/>
</dbReference>
<name>A0A364VD86_9CORY</name>
<evidence type="ECO:0000313" key="2">
    <source>
        <dbReference type="Proteomes" id="UP000251047"/>
    </source>
</evidence>
<accession>A0A364VD86</accession>